<dbReference type="Proteomes" id="UP000008792">
    <property type="component" value="Unassembled WGS sequence"/>
</dbReference>
<keyword evidence="1" id="KW-1133">Transmembrane helix</keyword>
<gene>
    <name evidence="2" type="primary">Dvir\GJ26480</name>
    <name evidence="2" type="ORF">Dvir_GJ26480</name>
</gene>
<evidence type="ECO:0000256" key="1">
    <source>
        <dbReference type="SAM" id="Phobius"/>
    </source>
</evidence>
<keyword evidence="1" id="KW-0472">Membrane</keyword>
<name>A0A0Q9WKN4_DROVI</name>
<keyword evidence="1" id="KW-0812">Transmembrane</keyword>
<evidence type="ECO:0000313" key="3">
    <source>
        <dbReference type="Proteomes" id="UP000008792"/>
    </source>
</evidence>
<dbReference type="InParanoid" id="A0A0Q9WKN4"/>
<reference evidence="2 3" key="1">
    <citation type="journal article" date="2007" name="Nature">
        <title>Evolution of genes and genomes on the Drosophila phylogeny.</title>
        <authorList>
            <consortium name="Drosophila 12 Genomes Consortium"/>
            <person name="Clark A.G."/>
            <person name="Eisen M.B."/>
            <person name="Smith D.R."/>
            <person name="Bergman C.M."/>
            <person name="Oliver B."/>
            <person name="Markow T.A."/>
            <person name="Kaufman T.C."/>
            <person name="Kellis M."/>
            <person name="Gelbart W."/>
            <person name="Iyer V.N."/>
            <person name="Pollard D.A."/>
            <person name="Sackton T.B."/>
            <person name="Larracuente A.M."/>
            <person name="Singh N.D."/>
            <person name="Abad J.P."/>
            <person name="Abt D.N."/>
            <person name="Adryan B."/>
            <person name="Aguade M."/>
            <person name="Akashi H."/>
            <person name="Anderson W.W."/>
            <person name="Aquadro C.F."/>
            <person name="Ardell D.H."/>
            <person name="Arguello R."/>
            <person name="Artieri C.G."/>
            <person name="Barbash D.A."/>
            <person name="Barker D."/>
            <person name="Barsanti P."/>
            <person name="Batterham P."/>
            <person name="Batzoglou S."/>
            <person name="Begun D."/>
            <person name="Bhutkar A."/>
            <person name="Blanco E."/>
            <person name="Bosak S.A."/>
            <person name="Bradley R.K."/>
            <person name="Brand A.D."/>
            <person name="Brent M.R."/>
            <person name="Brooks A.N."/>
            <person name="Brown R.H."/>
            <person name="Butlin R.K."/>
            <person name="Caggese C."/>
            <person name="Calvi B.R."/>
            <person name="Bernardo de Carvalho A."/>
            <person name="Caspi A."/>
            <person name="Castrezana S."/>
            <person name="Celniker S.E."/>
            <person name="Chang J.L."/>
            <person name="Chapple C."/>
            <person name="Chatterji S."/>
            <person name="Chinwalla A."/>
            <person name="Civetta A."/>
            <person name="Clifton S.W."/>
            <person name="Comeron J.M."/>
            <person name="Costello J.C."/>
            <person name="Coyne J.A."/>
            <person name="Daub J."/>
            <person name="David R.G."/>
            <person name="Delcher A.L."/>
            <person name="Delehaunty K."/>
            <person name="Do C.B."/>
            <person name="Ebling H."/>
            <person name="Edwards K."/>
            <person name="Eickbush T."/>
            <person name="Evans J.D."/>
            <person name="Filipski A."/>
            <person name="Findeiss S."/>
            <person name="Freyhult E."/>
            <person name="Fulton L."/>
            <person name="Fulton R."/>
            <person name="Garcia A.C."/>
            <person name="Gardiner A."/>
            <person name="Garfield D.A."/>
            <person name="Garvin B.E."/>
            <person name="Gibson G."/>
            <person name="Gilbert D."/>
            <person name="Gnerre S."/>
            <person name="Godfrey J."/>
            <person name="Good R."/>
            <person name="Gotea V."/>
            <person name="Gravely B."/>
            <person name="Greenberg A.J."/>
            <person name="Griffiths-Jones S."/>
            <person name="Gross S."/>
            <person name="Guigo R."/>
            <person name="Gustafson E.A."/>
            <person name="Haerty W."/>
            <person name="Hahn M.W."/>
            <person name="Halligan D.L."/>
            <person name="Halpern A.L."/>
            <person name="Halter G.M."/>
            <person name="Han M.V."/>
            <person name="Heger A."/>
            <person name="Hillier L."/>
            <person name="Hinrichs A.S."/>
            <person name="Holmes I."/>
            <person name="Hoskins R.A."/>
            <person name="Hubisz M.J."/>
            <person name="Hultmark D."/>
            <person name="Huntley M.A."/>
            <person name="Jaffe D.B."/>
            <person name="Jagadeeshan S."/>
            <person name="Jeck W.R."/>
            <person name="Johnson J."/>
            <person name="Jones C.D."/>
            <person name="Jordan W.C."/>
            <person name="Karpen G.H."/>
            <person name="Kataoka E."/>
            <person name="Keightley P.D."/>
            <person name="Kheradpour P."/>
            <person name="Kirkness E.F."/>
            <person name="Koerich L.B."/>
            <person name="Kristiansen K."/>
            <person name="Kudrna D."/>
            <person name="Kulathinal R.J."/>
            <person name="Kumar S."/>
            <person name="Kwok R."/>
            <person name="Lander E."/>
            <person name="Langley C.H."/>
            <person name="Lapoint R."/>
            <person name="Lazzaro B.P."/>
            <person name="Lee S.J."/>
            <person name="Levesque L."/>
            <person name="Li R."/>
            <person name="Lin C.F."/>
            <person name="Lin M.F."/>
            <person name="Lindblad-Toh K."/>
            <person name="Llopart A."/>
            <person name="Long M."/>
            <person name="Low L."/>
            <person name="Lozovsky E."/>
            <person name="Lu J."/>
            <person name="Luo M."/>
            <person name="Machado C.A."/>
            <person name="Makalowski W."/>
            <person name="Marzo M."/>
            <person name="Matsuda M."/>
            <person name="Matzkin L."/>
            <person name="McAllister B."/>
            <person name="McBride C.S."/>
            <person name="McKernan B."/>
            <person name="McKernan K."/>
            <person name="Mendez-Lago M."/>
            <person name="Minx P."/>
            <person name="Mollenhauer M.U."/>
            <person name="Montooth K."/>
            <person name="Mount S.M."/>
            <person name="Mu X."/>
            <person name="Myers E."/>
            <person name="Negre B."/>
            <person name="Newfeld S."/>
            <person name="Nielsen R."/>
            <person name="Noor M.A."/>
            <person name="O'Grady P."/>
            <person name="Pachter L."/>
            <person name="Papaceit M."/>
            <person name="Parisi M.J."/>
            <person name="Parisi M."/>
            <person name="Parts L."/>
            <person name="Pedersen J.S."/>
            <person name="Pesole G."/>
            <person name="Phillippy A.M."/>
            <person name="Ponting C.P."/>
            <person name="Pop M."/>
            <person name="Porcelli D."/>
            <person name="Powell J.R."/>
            <person name="Prohaska S."/>
            <person name="Pruitt K."/>
            <person name="Puig M."/>
            <person name="Quesneville H."/>
            <person name="Ram K.R."/>
            <person name="Rand D."/>
            <person name="Rasmussen M.D."/>
            <person name="Reed L.K."/>
            <person name="Reenan R."/>
            <person name="Reily A."/>
            <person name="Remington K.A."/>
            <person name="Rieger T.T."/>
            <person name="Ritchie M.G."/>
            <person name="Robin C."/>
            <person name="Rogers Y.H."/>
            <person name="Rohde C."/>
            <person name="Rozas J."/>
            <person name="Rubenfield M.J."/>
            <person name="Ruiz A."/>
            <person name="Russo S."/>
            <person name="Salzberg S.L."/>
            <person name="Sanchez-Gracia A."/>
            <person name="Saranga D.J."/>
            <person name="Sato H."/>
            <person name="Schaeffer S.W."/>
            <person name="Schatz M.C."/>
            <person name="Schlenke T."/>
            <person name="Schwartz R."/>
            <person name="Segarra C."/>
            <person name="Singh R.S."/>
            <person name="Sirot L."/>
            <person name="Sirota M."/>
            <person name="Sisneros N.B."/>
            <person name="Smith C.D."/>
            <person name="Smith T.F."/>
            <person name="Spieth J."/>
            <person name="Stage D.E."/>
            <person name="Stark A."/>
            <person name="Stephan W."/>
            <person name="Strausberg R.L."/>
            <person name="Strempel S."/>
            <person name="Sturgill D."/>
            <person name="Sutton G."/>
            <person name="Sutton G.G."/>
            <person name="Tao W."/>
            <person name="Teichmann S."/>
            <person name="Tobari Y.N."/>
            <person name="Tomimura Y."/>
            <person name="Tsolas J.M."/>
            <person name="Valente V.L."/>
            <person name="Venter E."/>
            <person name="Venter J.C."/>
            <person name="Vicario S."/>
            <person name="Vieira F.G."/>
            <person name="Vilella A.J."/>
            <person name="Villasante A."/>
            <person name="Walenz B."/>
            <person name="Wang J."/>
            <person name="Wasserman M."/>
            <person name="Watts T."/>
            <person name="Wilson D."/>
            <person name="Wilson R.K."/>
            <person name="Wing R.A."/>
            <person name="Wolfner M.F."/>
            <person name="Wong A."/>
            <person name="Wong G.K."/>
            <person name="Wu C.I."/>
            <person name="Wu G."/>
            <person name="Yamamoto D."/>
            <person name="Yang H.P."/>
            <person name="Yang S.P."/>
            <person name="Yorke J.A."/>
            <person name="Yoshida K."/>
            <person name="Zdobnov E."/>
            <person name="Zhang P."/>
            <person name="Zhang Y."/>
            <person name="Zimin A.V."/>
            <person name="Baldwin J."/>
            <person name="Abdouelleil A."/>
            <person name="Abdulkadir J."/>
            <person name="Abebe A."/>
            <person name="Abera B."/>
            <person name="Abreu J."/>
            <person name="Acer S.C."/>
            <person name="Aftuck L."/>
            <person name="Alexander A."/>
            <person name="An P."/>
            <person name="Anderson E."/>
            <person name="Anderson S."/>
            <person name="Arachi H."/>
            <person name="Azer M."/>
            <person name="Bachantsang P."/>
            <person name="Barry A."/>
            <person name="Bayul T."/>
            <person name="Berlin A."/>
            <person name="Bessette D."/>
            <person name="Bloom T."/>
            <person name="Blye J."/>
            <person name="Boguslavskiy L."/>
            <person name="Bonnet C."/>
            <person name="Boukhgalter B."/>
            <person name="Bourzgui I."/>
            <person name="Brown A."/>
            <person name="Cahill P."/>
            <person name="Channer S."/>
            <person name="Cheshatsang Y."/>
            <person name="Chuda L."/>
            <person name="Citroen M."/>
            <person name="Collymore A."/>
            <person name="Cooke P."/>
            <person name="Costello M."/>
            <person name="D'Aco K."/>
            <person name="Daza R."/>
            <person name="De Haan G."/>
            <person name="DeGray S."/>
            <person name="DeMaso C."/>
            <person name="Dhargay N."/>
            <person name="Dooley K."/>
            <person name="Dooley E."/>
            <person name="Doricent M."/>
            <person name="Dorje P."/>
            <person name="Dorjee K."/>
            <person name="Dupes A."/>
            <person name="Elong R."/>
            <person name="Falk J."/>
            <person name="Farina A."/>
            <person name="Faro S."/>
            <person name="Ferguson D."/>
            <person name="Fisher S."/>
            <person name="Foley C.D."/>
            <person name="Franke A."/>
            <person name="Friedrich D."/>
            <person name="Gadbois L."/>
            <person name="Gearin G."/>
            <person name="Gearin C.R."/>
            <person name="Giannoukos G."/>
            <person name="Goode T."/>
            <person name="Graham J."/>
            <person name="Grandbois E."/>
            <person name="Grewal S."/>
            <person name="Gyaltsen K."/>
            <person name="Hafez N."/>
            <person name="Hagos B."/>
            <person name="Hall J."/>
            <person name="Henson C."/>
            <person name="Hollinger A."/>
            <person name="Honan T."/>
            <person name="Huard M.D."/>
            <person name="Hughes L."/>
            <person name="Hurhula B."/>
            <person name="Husby M.E."/>
            <person name="Kamat A."/>
            <person name="Kanga B."/>
            <person name="Kashin S."/>
            <person name="Khazanovich D."/>
            <person name="Kisner P."/>
            <person name="Lance K."/>
            <person name="Lara M."/>
            <person name="Lee W."/>
            <person name="Lennon N."/>
            <person name="Letendre F."/>
            <person name="LeVine R."/>
            <person name="Lipovsky A."/>
            <person name="Liu X."/>
            <person name="Liu J."/>
            <person name="Liu S."/>
            <person name="Lokyitsang T."/>
            <person name="Lokyitsang Y."/>
            <person name="Lubonja R."/>
            <person name="Lui A."/>
            <person name="MacDonald P."/>
            <person name="Magnisalis V."/>
            <person name="Maru K."/>
            <person name="Matthews C."/>
            <person name="McCusker W."/>
            <person name="McDonough S."/>
            <person name="Mehta T."/>
            <person name="Meldrim J."/>
            <person name="Meneus L."/>
            <person name="Mihai O."/>
            <person name="Mihalev A."/>
            <person name="Mihova T."/>
            <person name="Mittelman R."/>
            <person name="Mlenga V."/>
            <person name="Montmayeur A."/>
            <person name="Mulrain L."/>
            <person name="Navidi A."/>
            <person name="Naylor J."/>
            <person name="Negash T."/>
            <person name="Nguyen T."/>
            <person name="Nguyen N."/>
            <person name="Nicol R."/>
            <person name="Norbu C."/>
            <person name="Norbu N."/>
            <person name="Novod N."/>
            <person name="O'Neill B."/>
            <person name="Osman S."/>
            <person name="Markiewicz E."/>
            <person name="Oyono O.L."/>
            <person name="Patti C."/>
            <person name="Phunkhang P."/>
            <person name="Pierre F."/>
            <person name="Priest M."/>
            <person name="Raghuraman S."/>
            <person name="Rege F."/>
            <person name="Reyes R."/>
            <person name="Rise C."/>
            <person name="Rogov P."/>
            <person name="Ross K."/>
            <person name="Ryan E."/>
            <person name="Settipalli S."/>
            <person name="Shea T."/>
            <person name="Sherpa N."/>
            <person name="Shi L."/>
            <person name="Shih D."/>
            <person name="Sparrow T."/>
            <person name="Spaulding J."/>
            <person name="Stalker J."/>
            <person name="Stange-Thomann N."/>
            <person name="Stavropoulos S."/>
            <person name="Stone C."/>
            <person name="Strader C."/>
            <person name="Tesfaye S."/>
            <person name="Thomson T."/>
            <person name="Thoulutsang Y."/>
            <person name="Thoulutsang D."/>
            <person name="Topham K."/>
            <person name="Topping I."/>
            <person name="Tsamla T."/>
            <person name="Vassiliev H."/>
            <person name="Vo A."/>
            <person name="Wangchuk T."/>
            <person name="Wangdi T."/>
            <person name="Weiand M."/>
            <person name="Wilkinson J."/>
            <person name="Wilson A."/>
            <person name="Yadav S."/>
            <person name="Young G."/>
            <person name="Yu Q."/>
            <person name="Zembek L."/>
            <person name="Zhong D."/>
            <person name="Zimmer A."/>
            <person name="Zwirko Z."/>
            <person name="Jaffe D.B."/>
            <person name="Alvarez P."/>
            <person name="Brockman W."/>
            <person name="Butler J."/>
            <person name="Chin C."/>
            <person name="Gnerre S."/>
            <person name="Grabherr M."/>
            <person name="Kleber M."/>
            <person name="Mauceli E."/>
            <person name="MacCallum I."/>
        </authorList>
    </citation>
    <scope>NUCLEOTIDE SEQUENCE [LARGE SCALE GENOMIC DNA]</scope>
    <source>
        <strain evidence="3">Tucson 15010-1051.87</strain>
    </source>
</reference>
<feature type="transmembrane region" description="Helical" evidence="1">
    <location>
        <begin position="12"/>
        <end position="31"/>
    </location>
</feature>
<sequence length="84" mass="9854">MRTHSLRKALNKFAILVVGLFVTIFLVRLYSTPLRIDSFDTFTRGHLQATDKDVQKELVLQQNETHANYQEKRIKLKPKQQQSI</sequence>
<protein>
    <submittedName>
        <fullName evidence="2">Uncharacterized protein, isoform A</fullName>
    </submittedName>
</protein>
<keyword evidence="3" id="KW-1185">Reference proteome</keyword>
<dbReference type="EMBL" id="CH940649">
    <property type="protein sequence ID" value="KRF80976.1"/>
    <property type="molecule type" value="Genomic_DNA"/>
</dbReference>
<evidence type="ECO:0000313" key="2">
    <source>
        <dbReference type="EMBL" id="KRF80976.1"/>
    </source>
</evidence>
<dbReference type="AlphaFoldDB" id="A0A0Q9WKN4"/>
<organism evidence="2 3">
    <name type="scientific">Drosophila virilis</name>
    <name type="common">Fruit fly</name>
    <dbReference type="NCBI Taxonomy" id="7244"/>
    <lineage>
        <taxon>Eukaryota</taxon>
        <taxon>Metazoa</taxon>
        <taxon>Ecdysozoa</taxon>
        <taxon>Arthropoda</taxon>
        <taxon>Hexapoda</taxon>
        <taxon>Insecta</taxon>
        <taxon>Pterygota</taxon>
        <taxon>Neoptera</taxon>
        <taxon>Endopterygota</taxon>
        <taxon>Diptera</taxon>
        <taxon>Brachycera</taxon>
        <taxon>Muscomorpha</taxon>
        <taxon>Ephydroidea</taxon>
        <taxon>Drosophilidae</taxon>
        <taxon>Drosophila</taxon>
    </lineage>
</organism>
<proteinExistence type="predicted"/>
<accession>A0A0Q9WKN4</accession>